<dbReference type="Pfam" id="PF06037">
    <property type="entry name" value="DUF922"/>
    <property type="match status" value="1"/>
</dbReference>
<reference evidence="2 3" key="2">
    <citation type="journal article" date="2018" name="Nature">
        <title>Mutant phenotypes for thousands of bacterial genes of unknown function.</title>
        <authorList>
            <person name="Price M.N."/>
            <person name="Wetmore K.M."/>
            <person name="Waters R.J."/>
            <person name="Callaghan M."/>
            <person name="Ray J."/>
            <person name="Liu H."/>
            <person name="Kuehl J.V."/>
            <person name="Melnyk R.A."/>
            <person name="Lamson J.S."/>
            <person name="Suh Y."/>
            <person name="Carlson H.K."/>
            <person name="Esquivel Z."/>
            <person name="Sadeeshkumar H."/>
            <person name="Chakraborty R."/>
            <person name="Zane G.M."/>
            <person name="Rubin B.E."/>
            <person name="Wall J.D."/>
            <person name="Visel A."/>
            <person name="Bristow J."/>
            <person name="Blow M.J."/>
            <person name="Arkin A.P."/>
            <person name="Deutschbauer A.M."/>
        </authorList>
    </citation>
    <scope>NUCLEOTIDE SEQUENCE [LARGE SCALE GENOMIC DNA]</scope>
    <source>
        <strain evidence="2 3">FW300-N1B4</strain>
    </source>
</reference>
<evidence type="ECO:0008006" key="4">
    <source>
        <dbReference type="Google" id="ProtNLM"/>
    </source>
</evidence>
<gene>
    <name evidence="2" type="ORF">A1D17_04115</name>
</gene>
<evidence type="ECO:0000313" key="2">
    <source>
        <dbReference type="EMBL" id="KZN20736.1"/>
    </source>
</evidence>
<dbReference type="Proteomes" id="UP000076489">
    <property type="component" value="Unassembled WGS sequence"/>
</dbReference>
<comment type="caution">
    <text evidence="2">The sequence shown here is derived from an EMBL/GenBank/DDBJ whole genome shotgun (WGS) entry which is preliminary data.</text>
</comment>
<dbReference type="AlphaFoldDB" id="A0A162B2L7"/>
<protein>
    <recommendedName>
        <fullName evidence="4">DUF922 domain-containing protein</fullName>
    </recommendedName>
</protein>
<evidence type="ECO:0000256" key="1">
    <source>
        <dbReference type="SAM" id="SignalP"/>
    </source>
</evidence>
<accession>A0A162B2L7</accession>
<organism evidence="2 3">
    <name type="scientific">Pseudomonas fluorescens</name>
    <dbReference type="NCBI Taxonomy" id="294"/>
    <lineage>
        <taxon>Bacteria</taxon>
        <taxon>Pseudomonadati</taxon>
        <taxon>Pseudomonadota</taxon>
        <taxon>Gammaproteobacteria</taxon>
        <taxon>Pseudomonadales</taxon>
        <taxon>Pseudomonadaceae</taxon>
        <taxon>Pseudomonas</taxon>
    </lineage>
</organism>
<dbReference type="EMBL" id="LUKJ01000002">
    <property type="protein sequence ID" value="KZN20736.1"/>
    <property type="molecule type" value="Genomic_DNA"/>
</dbReference>
<feature type="signal peptide" evidence="1">
    <location>
        <begin position="1"/>
        <end position="20"/>
    </location>
</feature>
<evidence type="ECO:0000313" key="3">
    <source>
        <dbReference type="Proteomes" id="UP000076489"/>
    </source>
</evidence>
<dbReference type="InterPro" id="IPR010321">
    <property type="entry name" value="DUF922"/>
</dbReference>
<sequence length="195" mass="21662">MRSRLTWALAGLLSSPLAWADPSPIVSFDVQHYGVHGQSMEEIRASMFGNSPVRTGEESFGGVTKSQIWATYDLLNEVGGGCSLRNPSVRVEIKMTLPQLDSGQRSPGVQEEWERFMGALRSHELMHAQNGNFIAKTVLSRMVGFKTQLSCAETRPKLNDAIQTLIQRMNDYDKKLDEVTNHGATQGAQLNLRVQ</sequence>
<keyword evidence="1" id="KW-0732">Signal</keyword>
<proteinExistence type="predicted"/>
<name>A0A162B2L7_PSEFL</name>
<feature type="chain" id="PRO_5007832509" description="DUF922 domain-containing protein" evidence="1">
    <location>
        <begin position="21"/>
        <end position="195"/>
    </location>
</feature>
<reference evidence="3" key="1">
    <citation type="submission" date="2016-03" db="EMBL/GenBank/DDBJ databases">
        <authorList>
            <person name="Ray J."/>
            <person name="Price M."/>
            <person name="Deutschbauer A."/>
        </authorList>
    </citation>
    <scope>NUCLEOTIDE SEQUENCE [LARGE SCALE GENOMIC DNA]</scope>
    <source>
        <strain evidence="3">FW300-N1B4</strain>
    </source>
</reference>